<keyword evidence="3" id="KW-1185">Reference proteome</keyword>
<dbReference type="Gene3D" id="3.30.70.1230">
    <property type="entry name" value="Nucleotide cyclase"/>
    <property type="match status" value="2"/>
</dbReference>
<dbReference type="Proteomes" id="UP000075714">
    <property type="component" value="Unassembled WGS sequence"/>
</dbReference>
<sequence>MDPGRSSKVLHEDRDLLSTANNIGPNANSSTAGGGTGPGAAALNTASSASLRVSRHALSLAAPSPVASMANVLKSAASVSAAYLLGSGSKATGAASTAGRRESSTAVPAENLFVGLARRFDSLLLPMSIGGSTHTDMPHWEAAAREGGRGRQIQISGAASFVGRLGAGVVQRLANTSKKVMGPSAAVLDFPIAFRGFRVRCGMHSGLLESRDVFWTKVSGRRAYSGPAMALAKTVSDLVPGGMVILTDATFQQLQPWPNPEVLPGAIIWCRGRFRVRLGEGGGAGAAPSAEVDLFQLLCPQLLARQPHLERRPWRGAQQVLPGVLSAPLGQLALVLVQVVGVQVLASWDSDVTAAALQVFGSVAVDVLAAWGGFPASVDTTSGTMLAAFREPALALGYMHALIDVLRDADWPAELLQHELGEPLAVPLPQQGCGTGGTVTPTGGAAECQPSPLRRGGSTSTSGTPLAFRGLRVRCVADVASIRVDLGCATAASLYETRDHKAFKALRRMLGLAHMGSVGGVYGNAAVGLYGGVMPHSNSGTVSVHSSAAQGAPE</sequence>
<organism evidence="2 3">
    <name type="scientific">Gonium pectorale</name>
    <name type="common">Green alga</name>
    <dbReference type="NCBI Taxonomy" id="33097"/>
    <lineage>
        <taxon>Eukaryota</taxon>
        <taxon>Viridiplantae</taxon>
        <taxon>Chlorophyta</taxon>
        <taxon>core chlorophytes</taxon>
        <taxon>Chlorophyceae</taxon>
        <taxon>CS clade</taxon>
        <taxon>Chlamydomonadales</taxon>
        <taxon>Volvocaceae</taxon>
        <taxon>Gonium</taxon>
    </lineage>
</organism>
<name>A0A150GV50_GONPE</name>
<evidence type="ECO:0000256" key="1">
    <source>
        <dbReference type="SAM" id="MobiDB-lite"/>
    </source>
</evidence>
<dbReference type="PANTHER" id="PTHR43081:SF1">
    <property type="entry name" value="ADENYLATE CYCLASE, TERMINAL-DIFFERENTIATION SPECIFIC"/>
    <property type="match status" value="1"/>
</dbReference>
<gene>
    <name evidence="2" type="ORF">GPECTOR_6g662</name>
</gene>
<dbReference type="EMBL" id="LSYV01000007">
    <property type="protein sequence ID" value="KXZ53745.1"/>
    <property type="molecule type" value="Genomic_DNA"/>
</dbReference>
<dbReference type="PANTHER" id="PTHR43081">
    <property type="entry name" value="ADENYLATE CYCLASE, TERMINAL-DIFFERENTIATION SPECIFIC-RELATED"/>
    <property type="match status" value="1"/>
</dbReference>
<dbReference type="InterPro" id="IPR050697">
    <property type="entry name" value="Adenylyl/Guanylyl_Cyclase_3/4"/>
</dbReference>
<dbReference type="OrthoDB" id="543202at2759"/>
<dbReference type="SUPFAM" id="SSF55073">
    <property type="entry name" value="Nucleotide cyclase"/>
    <property type="match status" value="2"/>
</dbReference>
<evidence type="ECO:0000313" key="2">
    <source>
        <dbReference type="EMBL" id="KXZ53745.1"/>
    </source>
</evidence>
<dbReference type="AlphaFoldDB" id="A0A150GV50"/>
<comment type="caution">
    <text evidence="2">The sequence shown here is derived from an EMBL/GenBank/DDBJ whole genome shotgun (WGS) entry which is preliminary data.</text>
</comment>
<dbReference type="InterPro" id="IPR029787">
    <property type="entry name" value="Nucleotide_cyclase"/>
</dbReference>
<protein>
    <recommendedName>
        <fullName evidence="4">Guanylate cyclase domain-containing protein</fullName>
    </recommendedName>
</protein>
<reference evidence="3" key="1">
    <citation type="journal article" date="2016" name="Nat. Commun.">
        <title>The Gonium pectorale genome demonstrates co-option of cell cycle regulation during the evolution of multicellularity.</title>
        <authorList>
            <person name="Hanschen E.R."/>
            <person name="Marriage T.N."/>
            <person name="Ferris P.J."/>
            <person name="Hamaji T."/>
            <person name="Toyoda A."/>
            <person name="Fujiyama A."/>
            <person name="Neme R."/>
            <person name="Noguchi H."/>
            <person name="Minakuchi Y."/>
            <person name="Suzuki M."/>
            <person name="Kawai-Toyooka H."/>
            <person name="Smith D.R."/>
            <person name="Sparks H."/>
            <person name="Anderson J."/>
            <person name="Bakaric R."/>
            <person name="Luria V."/>
            <person name="Karger A."/>
            <person name="Kirschner M.W."/>
            <person name="Durand P.M."/>
            <person name="Michod R.E."/>
            <person name="Nozaki H."/>
            <person name="Olson B.J."/>
        </authorList>
    </citation>
    <scope>NUCLEOTIDE SEQUENCE [LARGE SCALE GENOMIC DNA]</scope>
    <source>
        <strain evidence="3">NIES-2863</strain>
    </source>
</reference>
<proteinExistence type="predicted"/>
<evidence type="ECO:0000313" key="3">
    <source>
        <dbReference type="Proteomes" id="UP000075714"/>
    </source>
</evidence>
<feature type="region of interest" description="Disordered" evidence="1">
    <location>
        <begin position="19"/>
        <end position="39"/>
    </location>
</feature>
<evidence type="ECO:0008006" key="4">
    <source>
        <dbReference type="Google" id="ProtNLM"/>
    </source>
</evidence>
<accession>A0A150GV50</accession>